<organism evidence="7 8">
    <name type="scientific">Listeria innocua ATCC 33091</name>
    <dbReference type="NCBI Taxonomy" id="1002366"/>
    <lineage>
        <taxon>Bacteria</taxon>
        <taxon>Bacillati</taxon>
        <taxon>Bacillota</taxon>
        <taxon>Bacilli</taxon>
        <taxon>Bacillales</taxon>
        <taxon>Listeriaceae</taxon>
        <taxon>Listeria</taxon>
    </lineage>
</organism>
<dbReference type="GO" id="GO:0043190">
    <property type="term" value="C:ATP-binding cassette (ABC) transporter complex"/>
    <property type="evidence" value="ECO:0007669"/>
    <property type="project" value="InterPro"/>
</dbReference>
<dbReference type="InterPro" id="IPR000914">
    <property type="entry name" value="SBP_5_dom"/>
</dbReference>
<dbReference type="GO" id="GO:1904680">
    <property type="term" value="F:peptide transmembrane transporter activity"/>
    <property type="evidence" value="ECO:0007669"/>
    <property type="project" value="TreeGrafter"/>
</dbReference>
<dbReference type="Gene3D" id="3.10.105.10">
    <property type="entry name" value="Dipeptide-binding Protein, Domain 3"/>
    <property type="match status" value="1"/>
</dbReference>
<dbReference type="FunFam" id="3.10.105.10:FF:000001">
    <property type="entry name" value="Oligopeptide ABC transporter, oligopeptide-binding protein"/>
    <property type="match status" value="1"/>
</dbReference>
<dbReference type="GO" id="GO:0015833">
    <property type="term" value="P:peptide transport"/>
    <property type="evidence" value="ECO:0007669"/>
    <property type="project" value="UniProtKB-KW"/>
</dbReference>
<dbReference type="CDD" id="cd08504">
    <property type="entry name" value="PBP2_OppA"/>
    <property type="match status" value="1"/>
</dbReference>
<proteinExistence type="inferred from homology"/>
<dbReference type="GO" id="GO:0030288">
    <property type="term" value="C:outer membrane-bounded periplasmic space"/>
    <property type="evidence" value="ECO:0007669"/>
    <property type="project" value="UniProtKB-ARBA"/>
</dbReference>
<evidence type="ECO:0000256" key="4">
    <source>
        <dbReference type="ARBA" id="ARBA00022729"/>
    </source>
</evidence>
<keyword evidence="5" id="KW-0571">Peptide transport</keyword>
<dbReference type="AlphaFoldDB" id="A0AB72Z714"/>
<dbReference type="InterPro" id="IPR030678">
    <property type="entry name" value="Peptide/Ni-bd"/>
</dbReference>
<feature type="domain" description="Solute-binding protein family 5" evidence="6">
    <location>
        <begin position="100"/>
        <end position="487"/>
    </location>
</feature>
<evidence type="ECO:0000259" key="6">
    <source>
        <dbReference type="Pfam" id="PF00496"/>
    </source>
</evidence>
<dbReference type="PIRSF" id="PIRSF002741">
    <property type="entry name" value="MppA"/>
    <property type="match status" value="1"/>
</dbReference>
<dbReference type="InterPro" id="IPR039424">
    <property type="entry name" value="SBP_5"/>
</dbReference>
<comment type="similarity">
    <text evidence="2">Belongs to the bacterial solute-binding protein 5 family.</text>
</comment>
<sequence length="572" mass="64362">MTYLIGILIITINTQIEGEKTMHFLKKTLPIFAILTVLLLTACGNDNDKSATKTSPDKIKFLETSELLTLNTTAEEDFASFTAQNQVFEGLYTLDQKDNFVPGVADGMPEISADQTKYTIKLKKNAKWSDGSQVTADDFVYAWRRAVDPKTAPGYSALFKDSIKNATEINEGKLPVTDLGVVATDPTTLEITLKKPVPYFISLLSFETFFPQKESYVKKQGDKYGTDSAHTLYNGPFVMKDWGGNITNKWTYAKNDQYWDKDNVKVNEINVQVAKDINAGVNLYNTNEADRVPLSGDFAKQYKDKKDFQTEKDALISYLRMNQKRDGKATPLANNSLRHALNLAVDKKQLTDRILGDGSFPANGLLPKDFVQNPTTGADFRTDSGDHLVYNKEEALKYWKQAQKELGTDKVTIELLGDDQETTKTIFAYLKAQFEDNLPGVTIKVKNMPSKSATQLTSDGNYDMSLAAWMPDFKDPWTYSSLFLSDYFNNHMSYNSPAYDKLVKSTDTTLATKPEERWNAFVASEKVLLDDDAAILPLYQHQTAVLQRTDITGVQKHAFGSPYSYKFIRVEK</sequence>
<keyword evidence="3" id="KW-0813">Transport</keyword>
<evidence type="ECO:0000256" key="5">
    <source>
        <dbReference type="ARBA" id="ARBA00022856"/>
    </source>
</evidence>
<dbReference type="FunFam" id="3.90.76.10:FF:000001">
    <property type="entry name" value="Oligopeptide ABC transporter substrate-binding protein"/>
    <property type="match status" value="1"/>
</dbReference>
<dbReference type="Gene3D" id="3.90.76.10">
    <property type="entry name" value="Dipeptide-binding Protein, Domain 1"/>
    <property type="match status" value="1"/>
</dbReference>
<dbReference type="SUPFAM" id="SSF53850">
    <property type="entry name" value="Periplasmic binding protein-like II"/>
    <property type="match status" value="1"/>
</dbReference>
<comment type="subcellular location">
    <subcellularLocation>
        <location evidence="1">Cell envelope</location>
    </subcellularLocation>
</comment>
<dbReference type="PANTHER" id="PTHR30290:SF10">
    <property type="entry name" value="PERIPLASMIC OLIGOPEPTIDE-BINDING PROTEIN-RELATED"/>
    <property type="match status" value="1"/>
</dbReference>
<evidence type="ECO:0000256" key="1">
    <source>
        <dbReference type="ARBA" id="ARBA00004196"/>
    </source>
</evidence>
<dbReference type="PANTHER" id="PTHR30290">
    <property type="entry name" value="PERIPLASMIC BINDING COMPONENT OF ABC TRANSPORTER"/>
    <property type="match status" value="1"/>
</dbReference>
<keyword evidence="5" id="KW-0653">Protein transport</keyword>
<dbReference type="EMBL" id="AGCN01000039">
    <property type="protein sequence ID" value="EHN60403.1"/>
    <property type="molecule type" value="Genomic_DNA"/>
</dbReference>
<keyword evidence="4" id="KW-0732">Signal</keyword>
<comment type="caution">
    <text evidence="7">The sequence shown here is derived from an EMBL/GenBank/DDBJ whole genome shotgun (WGS) entry which is preliminary data.</text>
</comment>
<evidence type="ECO:0000256" key="2">
    <source>
        <dbReference type="ARBA" id="ARBA00005695"/>
    </source>
</evidence>
<dbReference type="Gene3D" id="3.40.190.10">
    <property type="entry name" value="Periplasmic binding protein-like II"/>
    <property type="match status" value="1"/>
</dbReference>
<evidence type="ECO:0000313" key="7">
    <source>
        <dbReference type="EMBL" id="EHN60403.1"/>
    </source>
</evidence>
<protein>
    <submittedName>
        <fullName evidence="7">ABC transporter, substrate-binding protein, family 5</fullName>
    </submittedName>
</protein>
<keyword evidence="8" id="KW-1185">Reference proteome</keyword>
<evidence type="ECO:0000256" key="3">
    <source>
        <dbReference type="ARBA" id="ARBA00022448"/>
    </source>
</evidence>
<dbReference type="Proteomes" id="UP000003597">
    <property type="component" value="Unassembled WGS sequence"/>
</dbReference>
<dbReference type="Pfam" id="PF00496">
    <property type="entry name" value="SBP_bac_5"/>
    <property type="match status" value="1"/>
</dbReference>
<gene>
    <name evidence="7" type="ORF">HMPREF0557_02590</name>
</gene>
<accession>A0AB72Z714</accession>
<evidence type="ECO:0000313" key="8">
    <source>
        <dbReference type="Proteomes" id="UP000003597"/>
    </source>
</evidence>
<name>A0AB72Z714_LISIO</name>
<reference evidence="7 8" key="1">
    <citation type="submission" date="2011-08" db="EMBL/GenBank/DDBJ databases">
        <authorList>
            <person name="Weinstock G."/>
            <person name="Sodergren E."/>
            <person name="Clifton S."/>
            <person name="Fulton L."/>
            <person name="Fulton B."/>
            <person name="Courtney L."/>
            <person name="Fronick C."/>
            <person name="Harrison M."/>
            <person name="Strong C."/>
            <person name="Farmer C."/>
            <person name="Delahaunty K."/>
            <person name="Markovic C."/>
            <person name="Hall O."/>
            <person name="Minx P."/>
            <person name="Tomlinson C."/>
            <person name="Mitreva M."/>
            <person name="Hou S."/>
            <person name="Chen J."/>
            <person name="Wollam A."/>
            <person name="Pepin K.H."/>
            <person name="Johnson M."/>
            <person name="Bhonagiri V."/>
            <person name="Zhang X."/>
            <person name="Suruliraj S."/>
            <person name="Warren W."/>
            <person name="Chinwalla A."/>
            <person name="Mardis E.R."/>
            <person name="Wilson R.K."/>
        </authorList>
    </citation>
    <scope>NUCLEOTIDE SEQUENCE [LARGE SCALE GENOMIC DNA]</scope>
    <source>
        <strain evidence="7 8">ATCC 33091</strain>
    </source>
</reference>